<keyword evidence="2" id="KW-1185">Reference proteome</keyword>
<sequence>MRNITAKRCCGGAESGARPQKMSGMWELKWDWLRSLQDIIGG</sequence>
<reference evidence="1 2" key="1">
    <citation type="submission" date="2009-01" db="EMBL/GenBank/DDBJ databases">
        <authorList>
            <person name="Fulton L."/>
            <person name="Clifton S."/>
            <person name="Fulton B."/>
            <person name="Xu J."/>
            <person name="Minx P."/>
            <person name="Pepin K.H."/>
            <person name="Johnson M."/>
            <person name="Bhonagiri V."/>
            <person name="Nash W.E."/>
            <person name="Mardis E.R."/>
            <person name="Wilson R.K."/>
        </authorList>
    </citation>
    <scope>NUCLEOTIDE SEQUENCE [LARGE SCALE GENOMIC DNA]</scope>
    <source>
        <strain evidence="2">DSM 10507 / JCM 14656 / S5a33</strain>
    </source>
</reference>
<organism evidence="1 2">
    <name type="scientific">Blautia hydrogenotrophica (strain DSM 10507 / JCM 14656 / S5a33)</name>
    <name type="common">Ruminococcus hydrogenotrophicus</name>
    <dbReference type="NCBI Taxonomy" id="476272"/>
    <lineage>
        <taxon>Bacteria</taxon>
        <taxon>Bacillati</taxon>
        <taxon>Bacillota</taxon>
        <taxon>Clostridia</taxon>
        <taxon>Lachnospirales</taxon>
        <taxon>Lachnospiraceae</taxon>
        <taxon>Blautia</taxon>
    </lineage>
</organism>
<dbReference type="AlphaFoldDB" id="C0CRL0"/>
<dbReference type="PATRIC" id="fig|476272.21.peg.199"/>
<name>C0CRL0_BLAHS</name>
<reference evidence="1 2" key="2">
    <citation type="submission" date="2009-02" db="EMBL/GenBank/DDBJ databases">
        <title>Draft genome sequence of Blautia hydrogenotrophica DSM 10507 (Ruminococcus hydrogenotrophicus DSM 10507).</title>
        <authorList>
            <person name="Sudarsanam P."/>
            <person name="Ley R."/>
            <person name="Guruge J."/>
            <person name="Turnbaugh P.J."/>
            <person name="Mahowald M."/>
            <person name="Liep D."/>
            <person name="Gordon J."/>
        </authorList>
    </citation>
    <scope>NUCLEOTIDE SEQUENCE [LARGE SCALE GENOMIC DNA]</scope>
    <source>
        <strain evidence="2">DSM 10507 / JCM 14656 / S5a33</strain>
    </source>
</reference>
<accession>C0CRL0</accession>
<evidence type="ECO:0000313" key="2">
    <source>
        <dbReference type="Proteomes" id="UP000003100"/>
    </source>
</evidence>
<dbReference type="EMBL" id="ACBZ01000187">
    <property type="protein sequence ID" value="EEG47625.1"/>
    <property type="molecule type" value="Genomic_DNA"/>
</dbReference>
<comment type="caution">
    <text evidence="1">The sequence shown here is derived from an EMBL/GenBank/DDBJ whole genome shotgun (WGS) entry which is preliminary data.</text>
</comment>
<dbReference type="HOGENOM" id="CLU_216726_0_0_9"/>
<evidence type="ECO:0000313" key="1">
    <source>
        <dbReference type="EMBL" id="EEG47625.1"/>
    </source>
</evidence>
<gene>
    <name evidence="1" type="ORF">RUMHYD_03524</name>
</gene>
<dbReference type="Proteomes" id="UP000003100">
    <property type="component" value="Unassembled WGS sequence"/>
</dbReference>
<proteinExistence type="predicted"/>
<protein>
    <submittedName>
        <fullName evidence="1">Uncharacterized protein</fullName>
    </submittedName>
</protein>